<keyword evidence="2" id="KW-1185">Reference proteome</keyword>
<dbReference type="Proteomes" id="UP000094769">
    <property type="component" value="Unassembled WGS sequence"/>
</dbReference>
<protein>
    <submittedName>
        <fullName evidence="1">Uncharacterized protein</fullName>
    </submittedName>
</protein>
<evidence type="ECO:0000313" key="2">
    <source>
        <dbReference type="Proteomes" id="UP000094769"/>
    </source>
</evidence>
<comment type="caution">
    <text evidence="1">The sequence shown here is derived from an EMBL/GenBank/DDBJ whole genome shotgun (WGS) entry which is preliminary data.</text>
</comment>
<dbReference type="AlphaFoldDB" id="A0A7Z1AFD0"/>
<organism evidence="1 2">
    <name type="scientific">Candidatus Thiodiazotropha endolucinida</name>
    <dbReference type="NCBI Taxonomy" id="1655433"/>
    <lineage>
        <taxon>Bacteria</taxon>
        <taxon>Pseudomonadati</taxon>
        <taxon>Pseudomonadota</taxon>
        <taxon>Gammaproteobacteria</taxon>
        <taxon>Chromatiales</taxon>
        <taxon>Sedimenticolaceae</taxon>
        <taxon>Candidatus Thiodiazotropha</taxon>
    </lineage>
</organism>
<sequence length="31" mass="3282">MLMNGTLKKATELGANTDNTVAMGYCFGDTL</sequence>
<reference evidence="1 2" key="1">
    <citation type="submission" date="2016-06" db="EMBL/GenBank/DDBJ databases">
        <title>Genome sequence of endosymbiont of Candidatus Endolucinida thiodiazotropha.</title>
        <authorList>
            <person name="Poehlein A."/>
            <person name="Koenig S."/>
            <person name="Heiden S.E."/>
            <person name="Thuermer A."/>
            <person name="Voget S."/>
            <person name="Daniel R."/>
            <person name="Markert S."/>
            <person name="Gros O."/>
            <person name="Schweder T."/>
        </authorList>
    </citation>
    <scope>NUCLEOTIDE SEQUENCE [LARGE SCALE GENOMIC DNA]</scope>
    <source>
        <strain evidence="1 2">COS</strain>
    </source>
</reference>
<evidence type="ECO:0000313" key="1">
    <source>
        <dbReference type="EMBL" id="ODJ87328.1"/>
    </source>
</evidence>
<proteinExistence type="predicted"/>
<gene>
    <name evidence="1" type="ORF">CODIS_25800</name>
</gene>
<accession>A0A7Z1AFD0</accession>
<dbReference type="EMBL" id="MARB01000013">
    <property type="protein sequence ID" value="ODJ87328.1"/>
    <property type="molecule type" value="Genomic_DNA"/>
</dbReference>
<name>A0A7Z1AFD0_9GAMM</name>